<feature type="compositionally biased region" description="Basic and acidic residues" evidence="1">
    <location>
        <begin position="56"/>
        <end position="65"/>
    </location>
</feature>
<gene>
    <name evidence="2" type="ORF">EGW08_020856</name>
</gene>
<feature type="compositionally biased region" description="Polar residues" evidence="1">
    <location>
        <begin position="1"/>
        <end position="19"/>
    </location>
</feature>
<organism evidence="2 3">
    <name type="scientific">Elysia chlorotica</name>
    <name type="common">Eastern emerald elysia</name>
    <name type="synonym">Sea slug</name>
    <dbReference type="NCBI Taxonomy" id="188477"/>
    <lineage>
        <taxon>Eukaryota</taxon>
        <taxon>Metazoa</taxon>
        <taxon>Spiralia</taxon>
        <taxon>Lophotrochozoa</taxon>
        <taxon>Mollusca</taxon>
        <taxon>Gastropoda</taxon>
        <taxon>Heterobranchia</taxon>
        <taxon>Euthyneura</taxon>
        <taxon>Panpulmonata</taxon>
        <taxon>Sacoglossa</taxon>
        <taxon>Placobranchoidea</taxon>
        <taxon>Plakobranchidae</taxon>
        <taxon>Elysia</taxon>
    </lineage>
</organism>
<dbReference type="AlphaFoldDB" id="A0A3S1B3Z7"/>
<comment type="caution">
    <text evidence="2">The sequence shown here is derived from an EMBL/GenBank/DDBJ whole genome shotgun (WGS) entry which is preliminary data.</text>
</comment>
<protein>
    <submittedName>
        <fullName evidence="2">Uncharacterized protein</fullName>
    </submittedName>
</protein>
<dbReference type="OrthoDB" id="10647746at2759"/>
<feature type="compositionally biased region" description="Polar residues" evidence="1">
    <location>
        <begin position="66"/>
        <end position="76"/>
    </location>
</feature>
<name>A0A3S1B3Z7_ELYCH</name>
<dbReference type="EMBL" id="RQTK01001222">
    <property type="protein sequence ID" value="RUS71386.1"/>
    <property type="molecule type" value="Genomic_DNA"/>
</dbReference>
<feature type="compositionally biased region" description="Polar residues" evidence="1">
    <location>
        <begin position="31"/>
        <end position="43"/>
    </location>
</feature>
<reference evidence="2 3" key="1">
    <citation type="submission" date="2019-01" db="EMBL/GenBank/DDBJ databases">
        <title>A draft genome assembly of the solar-powered sea slug Elysia chlorotica.</title>
        <authorList>
            <person name="Cai H."/>
            <person name="Li Q."/>
            <person name="Fang X."/>
            <person name="Li J."/>
            <person name="Curtis N.E."/>
            <person name="Altenburger A."/>
            <person name="Shibata T."/>
            <person name="Feng M."/>
            <person name="Maeda T."/>
            <person name="Schwartz J.A."/>
            <person name="Shigenobu S."/>
            <person name="Lundholm N."/>
            <person name="Nishiyama T."/>
            <person name="Yang H."/>
            <person name="Hasebe M."/>
            <person name="Li S."/>
            <person name="Pierce S.K."/>
            <person name="Wang J."/>
        </authorList>
    </citation>
    <scope>NUCLEOTIDE SEQUENCE [LARGE SCALE GENOMIC DNA]</scope>
    <source>
        <strain evidence="2">EC2010</strain>
        <tissue evidence="2">Whole organism of an adult</tissue>
    </source>
</reference>
<dbReference type="Proteomes" id="UP000271974">
    <property type="component" value="Unassembled WGS sequence"/>
</dbReference>
<sequence length="207" mass="22859">MPDNSNFSSLETPTQNQDIGLTAESKEPTRSCLSGNRDFSSSKPPIHNQEIGLTAEFKEPSRRCLTDNSDFSSLKTPTHNQDIFVREIPMEPTKSGSTENIIENISSDTSTMELDQDHDHNHEEEEEGSYQGGLVAASPIPSGVSLGQWPEESAALGKDLLAKTRLSGQMDKATTCSKHSQIEFRDDIQSFLNQHKADISAHWIILS</sequence>
<proteinExistence type="predicted"/>
<evidence type="ECO:0000313" key="3">
    <source>
        <dbReference type="Proteomes" id="UP000271974"/>
    </source>
</evidence>
<accession>A0A3S1B3Z7</accession>
<evidence type="ECO:0000256" key="1">
    <source>
        <dbReference type="SAM" id="MobiDB-lite"/>
    </source>
</evidence>
<evidence type="ECO:0000313" key="2">
    <source>
        <dbReference type="EMBL" id="RUS71386.1"/>
    </source>
</evidence>
<feature type="region of interest" description="Disordered" evidence="1">
    <location>
        <begin position="1"/>
        <end position="76"/>
    </location>
</feature>
<feature type="region of interest" description="Disordered" evidence="1">
    <location>
        <begin position="112"/>
        <end position="131"/>
    </location>
</feature>
<keyword evidence="3" id="KW-1185">Reference proteome</keyword>